<evidence type="ECO:0000256" key="10">
    <source>
        <dbReference type="PIRSR" id="PIRSR602401-1"/>
    </source>
</evidence>
<evidence type="ECO:0000256" key="9">
    <source>
        <dbReference type="ARBA" id="ARBA00023136"/>
    </source>
</evidence>
<dbReference type="InterPro" id="IPR050651">
    <property type="entry name" value="Plant_Cytochrome_P450_Monoox"/>
</dbReference>
<reference evidence="13 14" key="1">
    <citation type="submission" date="2017-09" db="EMBL/GenBank/DDBJ databases">
        <title>WGS assembly of Aquilegia coerulea Goldsmith.</title>
        <authorList>
            <person name="Hodges S."/>
            <person name="Kramer E."/>
            <person name="Nordborg M."/>
            <person name="Tomkins J."/>
            <person name="Borevitz J."/>
            <person name="Derieg N."/>
            <person name="Yan J."/>
            <person name="Mihaltcheva S."/>
            <person name="Hayes R.D."/>
            <person name="Rokhsar D."/>
        </authorList>
    </citation>
    <scope>NUCLEOTIDE SEQUENCE [LARGE SCALE GENOMIC DNA]</scope>
    <source>
        <strain evidence="14">cv. Goldsmith</strain>
    </source>
</reference>
<dbReference type="STRING" id="218851.A0A2G5EK57"/>
<dbReference type="PRINTS" id="PR00385">
    <property type="entry name" value="P450"/>
</dbReference>
<keyword evidence="14" id="KW-1185">Reference proteome</keyword>
<keyword evidence="7 11" id="KW-0560">Oxidoreductase</keyword>
<keyword evidence="4 12" id="KW-0812">Transmembrane</keyword>
<name>A0A2G5EK57_AQUCA</name>
<gene>
    <name evidence="13" type="ORF">AQUCO_00700475v1</name>
</gene>
<evidence type="ECO:0000256" key="3">
    <source>
        <dbReference type="ARBA" id="ARBA00022617"/>
    </source>
</evidence>
<keyword evidence="3 10" id="KW-0349">Heme</keyword>
<dbReference type="EMBL" id="KZ305024">
    <property type="protein sequence ID" value="PIA56145.1"/>
    <property type="molecule type" value="Genomic_DNA"/>
</dbReference>
<evidence type="ECO:0000256" key="11">
    <source>
        <dbReference type="RuleBase" id="RU000461"/>
    </source>
</evidence>
<evidence type="ECO:0000313" key="14">
    <source>
        <dbReference type="Proteomes" id="UP000230069"/>
    </source>
</evidence>
<evidence type="ECO:0000256" key="1">
    <source>
        <dbReference type="ARBA" id="ARBA00001971"/>
    </source>
</evidence>
<organism evidence="13 14">
    <name type="scientific">Aquilegia coerulea</name>
    <name type="common">Rocky mountain columbine</name>
    <dbReference type="NCBI Taxonomy" id="218851"/>
    <lineage>
        <taxon>Eukaryota</taxon>
        <taxon>Viridiplantae</taxon>
        <taxon>Streptophyta</taxon>
        <taxon>Embryophyta</taxon>
        <taxon>Tracheophyta</taxon>
        <taxon>Spermatophyta</taxon>
        <taxon>Magnoliopsida</taxon>
        <taxon>Ranunculales</taxon>
        <taxon>Ranunculaceae</taxon>
        <taxon>Thalictroideae</taxon>
        <taxon>Aquilegia</taxon>
    </lineage>
</organism>
<evidence type="ECO:0000256" key="2">
    <source>
        <dbReference type="ARBA" id="ARBA00004370"/>
    </source>
</evidence>
<evidence type="ECO:0000313" key="13">
    <source>
        <dbReference type="EMBL" id="PIA56145.1"/>
    </source>
</evidence>
<dbReference type="PROSITE" id="PS00086">
    <property type="entry name" value="CYTOCHROME_P450"/>
    <property type="match status" value="1"/>
</dbReference>
<dbReference type="InterPro" id="IPR002401">
    <property type="entry name" value="Cyt_P450_E_grp-I"/>
</dbReference>
<evidence type="ECO:0000256" key="6">
    <source>
        <dbReference type="ARBA" id="ARBA00022989"/>
    </source>
</evidence>
<comment type="similarity">
    <text evidence="11">Belongs to the cytochrome P450 family.</text>
</comment>
<evidence type="ECO:0000256" key="4">
    <source>
        <dbReference type="ARBA" id="ARBA00022692"/>
    </source>
</evidence>
<keyword evidence="11" id="KW-0503">Monooxygenase</keyword>
<dbReference type="GO" id="GO:0044550">
    <property type="term" value="P:secondary metabolite biosynthetic process"/>
    <property type="evidence" value="ECO:0007669"/>
    <property type="project" value="UniProtKB-ARBA"/>
</dbReference>
<keyword evidence="9 12" id="KW-0472">Membrane</keyword>
<dbReference type="PANTHER" id="PTHR47947:SF26">
    <property type="entry name" value="CYTOCHROME P450"/>
    <property type="match status" value="1"/>
</dbReference>
<dbReference type="FunFam" id="1.10.630.10:FF:000026">
    <property type="entry name" value="Cytochrome P450 82C4"/>
    <property type="match status" value="1"/>
</dbReference>
<dbReference type="GO" id="GO:0016020">
    <property type="term" value="C:membrane"/>
    <property type="evidence" value="ECO:0007669"/>
    <property type="project" value="UniProtKB-SubCell"/>
</dbReference>
<dbReference type="CDD" id="cd20654">
    <property type="entry name" value="CYP82"/>
    <property type="match status" value="1"/>
</dbReference>
<dbReference type="GO" id="GO:0020037">
    <property type="term" value="F:heme binding"/>
    <property type="evidence" value="ECO:0007669"/>
    <property type="project" value="InterPro"/>
</dbReference>
<dbReference type="Pfam" id="PF00067">
    <property type="entry name" value="p450"/>
    <property type="match status" value="1"/>
</dbReference>
<dbReference type="SUPFAM" id="SSF48264">
    <property type="entry name" value="Cytochrome P450"/>
    <property type="match status" value="1"/>
</dbReference>
<keyword evidence="8 10" id="KW-0408">Iron</keyword>
<dbReference type="AlphaFoldDB" id="A0A2G5EK57"/>
<dbReference type="PRINTS" id="PR00463">
    <property type="entry name" value="EP450I"/>
</dbReference>
<dbReference type="InterPro" id="IPR017972">
    <property type="entry name" value="Cyt_P450_CS"/>
</dbReference>
<evidence type="ECO:0008006" key="15">
    <source>
        <dbReference type="Google" id="ProtNLM"/>
    </source>
</evidence>
<dbReference type="Proteomes" id="UP000230069">
    <property type="component" value="Unassembled WGS sequence"/>
</dbReference>
<comment type="subcellular location">
    <subcellularLocation>
        <location evidence="2">Membrane</location>
    </subcellularLocation>
</comment>
<keyword evidence="5 10" id="KW-0479">Metal-binding</keyword>
<feature type="transmembrane region" description="Helical" evidence="12">
    <location>
        <begin position="12"/>
        <end position="31"/>
    </location>
</feature>
<sequence length="532" mass="60212">MDFVHQFLTSTPIMVSLLAFLISLCFLIRWLKRPKSSSTSMEAPEAPGAWPIVGHLRVLGGERNLPHQVLGAMADKCGPIFTVRIGMRCALVVCKWEVAKECFTTNDKSFASRPNTSAAKIMGYDYAMMGFAPYGNYWRELRKLIMFELLSGSRLESLKYIQDSEVHMCINELYQKWVIHDKARGPVAVEMKQWFGDLTQNVILRMMTGKRYSVATSASDETESRRVQSGMRDFLRLLGIFIVEDAIPILEWFDLQGYKKEMKNTAKDLDVLYQGWYEEHQRKKLSGEDKGKKSFIDIMTTMLEEEKIADYDNHTITKATVLSVLSGGDTTNLTLTWTLSLLLNNKQIMKKAQDELDVHVGRDRGVKESDIKNLVFLQAIVKEVLRLYPAAPLSGPRVATEDCTVAGYHVPKGRRLIVNTWKIHRDPSVWSDPLEFCPERFLTTHVDMDVKGTQNYELIPFGAGRRACPGISFALQLVPLALACLLHAFDLTTKTGMQVDMTESAGLTNVKATPLQVVITPRLRPELYGRGW</sequence>
<feature type="binding site" description="axial binding residue" evidence="10">
    <location>
        <position position="468"/>
    </location>
    <ligand>
        <name>heme</name>
        <dbReference type="ChEBI" id="CHEBI:30413"/>
    </ligand>
    <ligandPart>
        <name>Fe</name>
        <dbReference type="ChEBI" id="CHEBI:18248"/>
    </ligandPart>
</feature>
<dbReference type="InParanoid" id="A0A2G5EK57"/>
<dbReference type="InterPro" id="IPR036396">
    <property type="entry name" value="Cyt_P450_sf"/>
</dbReference>
<dbReference type="OrthoDB" id="548633at2759"/>
<protein>
    <recommendedName>
        <fullName evidence="15">Cytochrome P450</fullName>
    </recommendedName>
</protein>
<dbReference type="GO" id="GO:0004497">
    <property type="term" value="F:monooxygenase activity"/>
    <property type="evidence" value="ECO:0007669"/>
    <property type="project" value="UniProtKB-KW"/>
</dbReference>
<evidence type="ECO:0000256" key="8">
    <source>
        <dbReference type="ARBA" id="ARBA00023004"/>
    </source>
</evidence>
<accession>A0A2G5EK57</accession>
<dbReference type="GO" id="GO:0016705">
    <property type="term" value="F:oxidoreductase activity, acting on paired donors, with incorporation or reduction of molecular oxygen"/>
    <property type="evidence" value="ECO:0007669"/>
    <property type="project" value="InterPro"/>
</dbReference>
<dbReference type="PANTHER" id="PTHR47947">
    <property type="entry name" value="CYTOCHROME P450 82C3-RELATED"/>
    <property type="match status" value="1"/>
</dbReference>
<dbReference type="Gene3D" id="1.10.630.10">
    <property type="entry name" value="Cytochrome P450"/>
    <property type="match status" value="1"/>
</dbReference>
<evidence type="ECO:0000256" key="12">
    <source>
        <dbReference type="SAM" id="Phobius"/>
    </source>
</evidence>
<dbReference type="InterPro" id="IPR001128">
    <property type="entry name" value="Cyt_P450"/>
</dbReference>
<evidence type="ECO:0000256" key="7">
    <source>
        <dbReference type="ARBA" id="ARBA00023002"/>
    </source>
</evidence>
<keyword evidence="6 12" id="KW-1133">Transmembrane helix</keyword>
<proteinExistence type="inferred from homology"/>
<comment type="cofactor">
    <cofactor evidence="1 10">
        <name>heme</name>
        <dbReference type="ChEBI" id="CHEBI:30413"/>
    </cofactor>
</comment>
<evidence type="ECO:0000256" key="5">
    <source>
        <dbReference type="ARBA" id="ARBA00022723"/>
    </source>
</evidence>
<dbReference type="GO" id="GO:0005506">
    <property type="term" value="F:iron ion binding"/>
    <property type="evidence" value="ECO:0007669"/>
    <property type="project" value="InterPro"/>
</dbReference>